<comment type="caution">
    <text evidence="3">The sequence shown here is derived from an EMBL/GenBank/DDBJ whole genome shotgun (WGS) entry which is preliminary data.</text>
</comment>
<evidence type="ECO:0000313" key="3">
    <source>
        <dbReference type="EMBL" id="PJR10686.1"/>
    </source>
</evidence>
<reference evidence="3 4" key="1">
    <citation type="submission" date="2017-06" db="EMBL/GenBank/DDBJ databases">
        <title>Ensifer strains isolated from leguminous trees and herbs display diverse denitrification phenotypes with some acting as strong N2O sinks.</title>
        <authorList>
            <person name="Woliy K."/>
            <person name="Mania D."/>
            <person name="Bakken L.R."/>
            <person name="Frostegard A."/>
        </authorList>
    </citation>
    <scope>NUCLEOTIDE SEQUENCE [LARGE SCALE GENOMIC DNA]</scope>
    <source>
        <strain evidence="3 4">AC50a</strain>
    </source>
</reference>
<gene>
    <name evidence="3" type="ORF">CEJ86_28950</name>
</gene>
<accession>A0A2J0YUQ9</accession>
<dbReference type="InterPro" id="IPR011604">
    <property type="entry name" value="PDDEXK-like_dom_sf"/>
</dbReference>
<dbReference type="AlphaFoldDB" id="A0A2J0YUQ9"/>
<proteinExistence type="predicted"/>
<evidence type="ECO:0000259" key="2">
    <source>
        <dbReference type="Pfam" id="PF12705"/>
    </source>
</evidence>
<name>A0A2J0YUQ9_RHIML</name>
<protein>
    <recommendedName>
        <fullName evidence="2">PD-(D/E)XK endonuclease-like domain-containing protein</fullName>
    </recommendedName>
</protein>
<evidence type="ECO:0000256" key="1">
    <source>
        <dbReference type="SAM" id="MobiDB-lite"/>
    </source>
</evidence>
<feature type="region of interest" description="Disordered" evidence="1">
    <location>
        <begin position="180"/>
        <end position="200"/>
    </location>
</feature>
<organism evidence="3 4">
    <name type="scientific">Rhizobium meliloti</name>
    <name type="common">Ensifer meliloti</name>
    <name type="synonym">Sinorhizobium meliloti</name>
    <dbReference type="NCBI Taxonomy" id="382"/>
    <lineage>
        <taxon>Bacteria</taxon>
        <taxon>Pseudomonadati</taxon>
        <taxon>Pseudomonadota</taxon>
        <taxon>Alphaproteobacteria</taxon>
        <taxon>Hyphomicrobiales</taxon>
        <taxon>Rhizobiaceae</taxon>
        <taxon>Sinorhizobium/Ensifer group</taxon>
        <taxon>Sinorhizobium</taxon>
    </lineage>
</organism>
<dbReference type="Gene3D" id="3.90.320.10">
    <property type="match status" value="1"/>
</dbReference>
<dbReference type="InterPro" id="IPR038726">
    <property type="entry name" value="PDDEXK_AddAB-type"/>
</dbReference>
<evidence type="ECO:0000313" key="4">
    <source>
        <dbReference type="Proteomes" id="UP000231987"/>
    </source>
</evidence>
<dbReference type="Pfam" id="PF12705">
    <property type="entry name" value="PDDEXK_1"/>
    <property type="match status" value="1"/>
</dbReference>
<dbReference type="Proteomes" id="UP000231987">
    <property type="component" value="Unassembled WGS sequence"/>
</dbReference>
<sequence length="894" mass="95610">MHLVFGLSADGRVYPEATGAVGPIDAAVVGPAGLVGVLEVQLGLLGPIASHAVRIASYLAKLGAAGDGHFWVASFDKDPWSTAATLLQWRDDLVAAGWHGNPVGAPRIDDLAAAEDAGTTLPPGLADRAVQLLNALPSRAGLRLKRLTLAEPRAFLPPLWRRVLDALEATGVLVDQREGSVEAAEGSDLGKTQRALSGEAREPLTGDGTFVIVEADTELMAAEVIADWLAAGSAEECTGTVVLAPDGDTALLDHALRARGLPALGLSAASPWRGALQVLPLAFAAAWQPFDPRVLLNLLMLPRPPISRWAAKRLARALSSEPGIGGAAWLDAWAGIEARLIEVHAELEPKDARKKVDAVLAEWRTWTDIGRFDRSFGIPAVEAQAIAGRVAAWAMRADGGRNDGLLLAVAAAASAVVDALDRLEQEIVPALLLERIVSQVLSEGVVNPDHVPEAGGIRAVRSPGALWSAAPRVIWWGFVGPGERVSRTPWDRADVEALEAAGVTLETSADAARRIGAGYTRVLQRSAERLIFVRPALSRNEQTTVHPLAHQLKPILEGAGEGVVFKAERVLREPDAALAGRLLTRHPAETKDPPAGAAKWTLPAGAAGLMEGRRESATSLRRLFNCHFGWFAQDVLGLRPGRFAEIPGPDQLFGNLAHEIARRLLPPGPPPPMAGVRAAATELFETLLPQIAAPLLQPEYAGELFAARELVPAALESLVALLHQRELEVVGSELEREGSYRDLALYGRLDLLVRRGPQVAVLDLKWTRSERRYQEEIADGSAVQLAVYRAISTEAGAKGTGGYFLLRQRRILAGDGSILTDHPIEAEHADTETLDMVAGDWKRWRDLASSGVLVAAGFDDAADHRPDGLEFEAPKEPCRFCDLTSLCRVQVETI</sequence>
<dbReference type="EMBL" id="NJGD01000022">
    <property type="protein sequence ID" value="PJR10686.1"/>
    <property type="molecule type" value="Genomic_DNA"/>
</dbReference>
<feature type="domain" description="PD-(D/E)XK endonuclease-like" evidence="2">
    <location>
        <begin position="616"/>
        <end position="888"/>
    </location>
</feature>